<accession>A0A2U3KV00</accession>
<reference evidence="3" key="1">
    <citation type="submission" date="2018-02" db="EMBL/GenBank/DDBJ databases">
        <authorList>
            <person name="Hausmann B."/>
        </authorList>
    </citation>
    <scope>NUCLEOTIDE SEQUENCE [LARGE SCALE GENOMIC DNA]</scope>
    <source>
        <strain evidence="3">Peat soil MAG SbF1</strain>
    </source>
</reference>
<dbReference type="Proteomes" id="UP000238916">
    <property type="component" value="Unassembled WGS sequence"/>
</dbReference>
<feature type="region of interest" description="Disordered" evidence="1">
    <location>
        <begin position="382"/>
        <end position="407"/>
    </location>
</feature>
<dbReference type="InterPro" id="IPR013494">
    <property type="entry name" value="CHP02678"/>
</dbReference>
<organism evidence="2 3">
    <name type="scientific">Candidatus Desulfosporosinus infrequens</name>
    <dbReference type="NCBI Taxonomy" id="2043169"/>
    <lineage>
        <taxon>Bacteria</taxon>
        <taxon>Bacillati</taxon>
        <taxon>Bacillota</taxon>
        <taxon>Clostridia</taxon>
        <taxon>Eubacteriales</taxon>
        <taxon>Desulfitobacteriaceae</taxon>
        <taxon>Desulfosporosinus</taxon>
    </lineage>
</organism>
<dbReference type="AlphaFoldDB" id="A0A2U3KV00"/>
<evidence type="ECO:0000256" key="1">
    <source>
        <dbReference type="SAM" id="MobiDB-lite"/>
    </source>
</evidence>
<dbReference type="Pfam" id="PF09661">
    <property type="entry name" value="DUF2398"/>
    <property type="match status" value="1"/>
</dbReference>
<dbReference type="NCBIfam" id="TIGR02678">
    <property type="entry name" value="TIGR02678 family protein"/>
    <property type="match status" value="1"/>
</dbReference>
<dbReference type="EMBL" id="OMOF01000210">
    <property type="protein sequence ID" value="SPF43471.1"/>
    <property type="molecule type" value="Genomic_DNA"/>
</dbReference>
<evidence type="ECO:0000313" key="3">
    <source>
        <dbReference type="Proteomes" id="UP000238916"/>
    </source>
</evidence>
<proteinExistence type="predicted"/>
<name>A0A2U3KV00_9FIRM</name>
<sequence>MSEKKGFDEMAREALITLLENFWILREHDPEGYQIIRDRENALKDYVLDKLGYHLIVHRHFAKLEKIPAVPEAWMGIEQFQHPRDYALLCCVLAYLESITGYEQFLLSDLCSEVQALYPGELALDWRNYEHRKSLVRVLQQVTELKMLTVVDGELGTFGKNESSEVLYEVSVVSRYFMRSYPKDFFQFNSKEDILAAETFEGEDELLGARRRYRIYRQLLLSPSMYRSNSEDADFLYLRNYRARLQEDLERHTGLQLELYRNTALLIAPEPKSALTLFPNQKGISDIALQFGSALRKQLNEGQCQVDSLGRVALTPLQFEQTVRHCKELYSYGWSKEFREGLIKHTADELLAFLIDWTFAKRSAEGDLIYFQPALGRLTGDYPQDYRNKQPSQADRNDGDGIREEND</sequence>
<protein>
    <recommendedName>
        <fullName evidence="4">TIGR02678 family protein</fullName>
    </recommendedName>
</protein>
<dbReference type="OrthoDB" id="1654131at2"/>
<gene>
    <name evidence="2" type="ORF">SBF1_2880002</name>
</gene>
<feature type="compositionally biased region" description="Basic and acidic residues" evidence="1">
    <location>
        <begin position="395"/>
        <end position="407"/>
    </location>
</feature>
<evidence type="ECO:0000313" key="2">
    <source>
        <dbReference type="EMBL" id="SPF43471.1"/>
    </source>
</evidence>
<evidence type="ECO:0008006" key="4">
    <source>
        <dbReference type="Google" id="ProtNLM"/>
    </source>
</evidence>